<organism evidence="3 4">
    <name type="scientific">Daphnia magna</name>
    <dbReference type="NCBI Taxonomy" id="35525"/>
    <lineage>
        <taxon>Eukaryota</taxon>
        <taxon>Metazoa</taxon>
        <taxon>Ecdysozoa</taxon>
        <taxon>Arthropoda</taxon>
        <taxon>Crustacea</taxon>
        <taxon>Branchiopoda</taxon>
        <taxon>Diplostraca</taxon>
        <taxon>Cladocera</taxon>
        <taxon>Anomopoda</taxon>
        <taxon>Daphniidae</taxon>
        <taxon>Daphnia</taxon>
    </lineage>
</organism>
<evidence type="ECO:0000313" key="3">
    <source>
        <dbReference type="EMBL" id="KZS07041.1"/>
    </source>
</evidence>
<dbReference type="OrthoDB" id="8190635at2759"/>
<feature type="chain" id="PRO_5007852376" description="Paramyosin" evidence="2">
    <location>
        <begin position="22"/>
        <end position="624"/>
    </location>
</feature>
<keyword evidence="2" id="KW-0732">Signal</keyword>
<dbReference type="EMBL" id="LRGB01002580">
    <property type="protein sequence ID" value="KZS07041.1"/>
    <property type="molecule type" value="Genomic_DNA"/>
</dbReference>
<feature type="region of interest" description="Disordered" evidence="1">
    <location>
        <begin position="136"/>
        <end position="156"/>
    </location>
</feature>
<dbReference type="Proteomes" id="UP000076858">
    <property type="component" value="Unassembled WGS sequence"/>
</dbReference>
<keyword evidence="4" id="KW-1185">Reference proteome</keyword>
<sequence length="624" mass="68700">MKAFWHLIAAAVVILFHPVATQAPQTAATAASLITHADIRDAILTLVGAVREQTGKLERHELRERQLGDALTRALRELDTKTRGQDKNLENLAILMARTDERLRKMEEMVIQRDERERIQLQKITDNTVAIRNGIESGKISSPASSGPTPATHSVGELNEVLKQLTRTRKKVESVEEALQNRLSVVANEVKIVGEKYETRSERLESLQLTTMENLGKAQAGDAEKLRAASVNLVATEGKWRQFFSDAQNLVNQFGVGVNRISDHASRMKNDTSAILVGIEKLETSLENAVSSASGSSINSESLISAIQIHLKPTLDAVHSLVNETHRSQIKLDDSFREGWESLSRGIDKSVVNVTDVFETRLATFENKMSESQKLIQDQVEESGNMAETLADRVDKSYAGLAKEINGLQKVEQVLLDTADGVLDTKRRLEFAVQQILLELGDSIRRQTGDLNSTLARKVDDVTFSVIKDQSTALTNMTSKLENELGQVWRQIGVLYQSASQSQELLQRVEQQTAQHVGGSLQALSSMDKRVGQVTERVNEVDDHLNYLLGRLSLVVQEFNQVRGGLGEALESLRSGLAVTGQQSNSAGGKASSPPYDVSSGAPNPEDVTILTRKENINNDSDEN</sequence>
<gene>
    <name evidence="3" type="ORF">APZ42_029565</name>
</gene>
<evidence type="ECO:0000313" key="4">
    <source>
        <dbReference type="Proteomes" id="UP000076858"/>
    </source>
</evidence>
<feature type="region of interest" description="Disordered" evidence="1">
    <location>
        <begin position="581"/>
        <end position="624"/>
    </location>
</feature>
<feature type="signal peptide" evidence="2">
    <location>
        <begin position="1"/>
        <end position="21"/>
    </location>
</feature>
<dbReference type="GO" id="GO:0005886">
    <property type="term" value="C:plasma membrane"/>
    <property type="evidence" value="ECO:0007669"/>
    <property type="project" value="TreeGrafter"/>
</dbReference>
<dbReference type="AlphaFoldDB" id="A0A164PQ36"/>
<comment type="caution">
    <text evidence="3">The sequence shown here is derived from an EMBL/GenBank/DDBJ whole genome shotgun (WGS) entry which is preliminary data.</text>
</comment>
<dbReference type="PANTHER" id="PTHR39960:SF1">
    <property type="entry name" value="LD34147P"/>
    <property type="match status" value="1"/>
</dbReference>
<feature type="compositionally biased region" description="Low complexity" evidence="1">
    <location>
        <begin position="141"/>
        <end position="154"/>
    </location>
</feature>
<dbReference type="PANTHER" id="PTHR39960">
    <property type="entry name" value="LD34147P"/>
    <property type="match status" value="1"/>
</dbReference>
<protein>
    <recommendedName>
        <fullName evidence="5">Paramyosin</fullName>
    </recommendedName>
</protein>
<accession>A0A164PQ36</accession>
<evidence type="ECO:0000256" key="1">
    <source>
        <dbReference type="SAM" id="MobiDB-lite"/>
    </source>
</evidence>
<reference evidence="3 4" key="1">
    <citation type="submission" date="2016-03" db="EMBL/GenBank/DDBJ databases">
        <title>EvidentialGene: Evidence-directed Construction of Genes on Genomes.</title>
        <authorList>
            <person name="Gilbert D.G."/>
            <person name="Choi J.-H."/>
            <person name="Mockaitis K."/>
            <person name="Colbourne J."/>
            <person name="Pfrender M."/>
        </authorList>
    </citation>
    <scope>NUCLEOTIDE SEQUENCE [LARGE SCALE GENOMIC DNA]</scope>
    <source>
        <strain evidence="3 4">Xinb3</strain>
        <tissue evidence="3">Complete organism</tissue>
    </source>
</reference>
<name>A0A164PQ36_9CRUS</name>
<evidence type="ECO:0000256" key="2">
    <source>
        <dbReference type="SAM" id="SignalP"/>
    </source>
</evidence>
<evidence type="ECO:0008006" key="5">
    <source>
        <dbReference type="Google" id="ProtNLM"/>
    </source>
</evidence>
<proteinExistence type="predicted"/>